<feature type="signal peptide" evidence="4">
    <location>
        <begin position="1"/>
        <end position="23"/>
    </location>
</feature>
<keyword evidence="6" id="KW-1185">Reference proteome</keyword>
<dbReference type="InterPro" id="IPR050682">
    <property type="entry name" value="ModA/WtpA"/>
</dbReference>
<dbReference type="CDD" id="cd13536">
    <property type="entry name" value="PBP2_EcModA"/>
    <property type="match status" value="1"/>
</dbReference>
<sequence length="254" mass="26203">MRRFFAIVLSLALLLGAAAAAHAAEVTVLAAASLTDALGQIDADYEKATGNKVKAAFGGSSALAKQLEKGAPADLFISADVPWMDYVAKANLIDPGSRANLLGNHLVLVGPASSTETVTIDQSFDLAGALKGGKLSVADTSAVPAGKYAKASLEKLGQWPKVEGSLAQAENVRAALALVERGEAPLGIVYQTDALVAKVKVIGTFPDDSHPPIVYPVALTVQGAQSDAAKAYLEYLKSDAAKAVFEQAGFVILK</sequence>
<evidence type="ECO:0000313" key="5">
    <source>
        <dbReference type="EMBL" id="MDQ7249170.1"/>
    </source>
</evidence>
<dbReference type="Pfam" id="PF13531">
    <property type="entry name" value="SBP_bac_11"/>
    <property type="match status" value="1"/>
</dbReference>
<evidence type="ECO:0000256" key="1">
    <source>
        <dbReference type="ARBA" id="ARBA00009175"/>
    </source>
</evidence>
<evidence type="ECO:0000256" key="3">
    <source>
        <dbReference type="ARBA" id="ARBA00022729"/>
    </source>
</evidence>
<dbReference type="SUPFAM" id="SSF53850">
    <property type="entry name" value="Periplasmic binding protein-like II"/>
    <property type="match status" value="1"/>
</dbReference>
<evidence type="ECO:0000256" key="2">
    <source>
        <dbReference type="ARBA" id="ARBA00022723"/>
    </source>
</evidence>
<dbReference type="Gene3D" id="3.40.190.10">
    <property type="entry name" value="Periplasmic binding protein-like II"/>
    <property type="match status" value="2"/>
</dbReference>
<dbReference type="PANTHER" id="PTHR30632:SF17">
    <property type="entry name" value="MOLYBDATE-BINDING PROTEIN MODA"/>
    <property type="match status" value="1"/>
</dbReference>
<dbReference type="RefSeq" id="WP_379956869.1">
    <property type="nucleotide sequence ID" value="NZ_JAUYVI010000005.1"/>
</dbReference>
<protein>
    <submittedName>
        <fullName evidence="5">Molybdate ABC transporter substrate-binding protein</fullName>
    </submittedName>
</protein>
<feature type="chain" id="PRO_5045055924" evidence="4">
    <location>
        <begin position="24"/>
        <end position="254"/>
    </location>
</feature>
<accession>A0ABU0YN70</accession>
<keyword evidence="3 4" id="KW-0732">Signal</keyword>
<keyword evidence="2" id="KW-0479">Metal-binding</keyword>
<comment type="similarity">
    <text evidence="1">Belongs to the bacterial solute-binding protein ModA family.</text>
</comment>
<name>A0ABU0YN70_9PROT</name>
<dbReference type="NCBIfam" id="NF007958">
    <property type="entry name" value="PRK10677.1"/>
    <property type="match status" value="1"/>
</dbReference>
<dbReference type="Proteomes" id="UP001230156">
    <property type="component" value="Unassembled WGS sequence"/>
</dbReference>
<evidence type="ECO:0000313" key="6">
    <source>
        <dbReference type="Proteomes" id="UP001230156"/>
    </source>
</evidence>
<evidence type="ECO:0000256" key="4">
    <source>
        <dbReference type="SAM" id="SignalP"/>
    </source>
</evidence>
<reference evidence="6" key="1">
    <citation type="submission" date="2023-08" db="EMBL/GenBank/DDBJ databases">
        <title>Rhodospirillaceae gen. nov., a novel taxon isolated from the Yangtze River Yuezi River estuary sludge.</title>
        <authorList>
            <person name="Ruan L."/>
        </authorList>
    </citation>
    <scope>NUCLEOTIDE SEQUENCE [LARGE SCALE GENOMIC DNA]</scope>
    <source>
        <strain evidence="6">R-7</strain>
    </source>
</reference>
<dbReference type="PANTHER" id="PTHR30632">
    <property type="entry name" value="MOLYBDATE-BINDING PERIPLASMIC PROTEIN"/>
    <property type="match status" value="1"/>
</dbReference>
<dbReference type="NCBIfam" id="TIGR01256">
    <property type="entry name" value="modA"/>
    <property type="match status" value="1"/>
</dbReference>
<gene>
    <name evidence="5" type="primary">modA</name>
    <name evidence="5" type="ORF">Q8A70_15895</name>
</gene>
<organism evidence="5 6">
    <name type="scientific">Dongia sedimenti</name>
    <dbReference type="NCBI Taxonomy" id="3064282"/>
    <lineage>
        <taxon>Bacteria</taxon>
        <taxon>Pseudomonadati</taxon>
        <taxon>Pseudomonadota</taxon>
        <taxon>Alphaproteobacteria</taxon>
        <taxon>Rhodospirillales</taxon>
        <taxon>Dongiaceae</taxon>
        <taxon>Dongia</taxon>
    </lineage>
</organism>
<comment type="caution">
    <text evidence="5">The sequence shown here is derived from an EMBL/GenBank/DDBJ whole genome shotgun (WGS) entry which is preliminary data.</text>
</comment>
<dbReference type="InterPro" id="IPR005950">
    <property type="entry name" value="ModA"/>
</dbReference>
<dbReference type="PIRSF" id="PIRSF004846">
    <property type="entry name" value="ModA"/>
    <property type="match status" value="1"/>
</dbReference>
<dbReference type="EMBL" id="JAUYVI010000005">
    <property type="protein sequence ID" value="MDQ7249170.1"/>
    <property type="molecule type" value="Genomic_DNA"/>
</dbReference>
<proteinExistence type="inferred from homology"/>